<evidence type="ECO:0000313" key="6">
    <source>
        <dbReference type="Proteomes" id="UP000027154"/>
    </source>
</evidence>
<reference evidence="5 6" key="1">
    <citation type="submission" date="2014-04" db="EMBL/GenBank/DDBJ databases">
        <title>Pseudoalteromonas galatheae sp. nov., isolated from a deep-sea polychaete near Canal Concepcion, Chile.</title>
        <authorList>
            <person name="Machado H.R."/>
            <person name="Gram L."/>
            <person name="Vynne N.G."/>
        </authorList>
    </citation>
    <scope>NUCLEOTIDE SEQUENCE [LARGE SCALE GENOMIC DNA]</scope>
    <source>
        <strain evidence="5 6">KMM216</strain>
    </source>
</reference>
<dbReference type="InterPro" id="IPR006645">
    <property type="entry name" value="NGN-like_dom"/>
</dbReference>
<name>A0ABD3YBT1_9GAMM</name>
<dbReference type="Proteomes" id="UP000027154">
    <property type="component" value="Unassembled WGS sequence"/>
</dbReference>
<dbReference type="GO" id="GO:0031564">
    <property type="term" value="P:transcription antitermination"/>
    <property type="evidence" value="ECO:0007669"/>
    <property type="project" value="UniProtKB-KW"/>
</dbReference>
<dbReference type="AlphaFoldDB" id="A0ABD3YBT1"/>
<comment type="caution">
    <text evidence="5">The sequence shown here is derived from an EMBL/GenBank/DDBJ whole genome shotgun (WGS) entry which is preliminary data.</text>
</comment>
<accession>A0ABD3YBT1</accession>
<dbReference type="SUPFAM" id="SSF82679">
    <property type="entry name" value="N-utilization substance G protein NusG, N-terminal domain"/>
    <property type="match status" value="1"/>
</dbReference>
<dbReference type="Gene3D" id="3.30.70.940">
    <property type="entry name" value="NusG, N-terminal domain"/>
    <property type="match status" value="1"/>
</dbReference>
<evidence type="ECO:0000313" key="5">
    <source>
        <dbReference type="EMBL" id="KDC52224.1"/>
    </source>
</evidence>
<evidence type="ECO:0000259" key="4">
    <source>
        <dbReference type="SMART" id="SM00738"/>
    </source>
</evidence>
<evidence type="ECO:0000256" key="2">
    <source>
        <dbReference type="ARBA" id="ARBA00023015"/>
    </source>
</evidence>
<proteinExistence type="predicted"/>
<dbReference type="SMART" id="SM00738">
    <property type="entry name" value="NGN"/>
    <property type="match status" value="1"/>
</dbReference>
<dbReference type="Pfam" id="PF02357">
    <property type="entry name" value="NusG"/>
    <property type="match status" value="1"/>
</dbReference>
<sequence>MKNERQWFVVYTKANSEKKFAVQVNLLQSDCEAFLPLIDQARQWSDRTKVVSVPLFKSYVFVYIDGNEFQQLKRLPGFVSYIKFNNLPAVISQQEMKKIQRFISTGKVVEVLSNRLLVGTKVEIVSGNLQGYCGILVERRNQQLVAIEVEGLAQSMMLTLPEMLLKPIVEV</sequence>
<dbReference type="NCBIfam" id="NF033644">
    <property type="entry name" value="antiterm_UpxY"/>
    <property type="match status" value="1"/>
</dbReference>
<dbReference type="InterPro" id="IPR036735">
    <property type="entry name" value="NGN_dom_sf"/>
</dbReference>
<keyword evidence="3" id="KW-0804">Transcription</keyword>
<evidence type="ECO:0000256" key="3">
    <source>
        <dbReference type="ARBA" id="ARBA00023163"/>
    </source>
</evidence>
<dbReference type="PANTHER" id="PTHR30265:SF4">
    <property type="entry name" value="KOW MOTIF FAMILY PROTEIN, EXPRESSED"/>
    <property type="match status" value="1"/>
</dbReference>
<gene>
    <name evidence="5" type="ORF">DC53_05860</name>
</gene>
<keyword evidence="1" id="KW-0889">Transcription antitermination</keyword>
<keyword evidence="2" id="KW-0805">Transcription regulation</keyword>
<dbReference type="EMBL" id="JJNZ01000017">
    <property type="protein sequence ID" value="KDC52224.1"/>
    <property type="molecule type" value="Genomic_DNA"/>
</dbReference>
<protein>
    <submittedName>
        <fullName evidence="5">Transcriptional activator RfaH</fullName>
    </submittedName>
</protein>
<dbReference type="PANTHER" id="PTHR30265">
    <property type="entry name" value="RHO-INTERACTING TRANSCRIPTION TERMINATION FACTOR NUSG"/>
    <property type="match status" value="1"/>
</dbReference>
<organism evidence="5 6">
    <name type="scientific">Pseudoalteromonas fuliginea</name>
    <dbReference type="NCBI Taxonomy" id="1872678"/>
    <lineage>
        <taxon>Bacteria</taxon>
        <taxon>Pseudomonadati</taxon>
        <taxon>Pseudomonadota</taxon>
        <taxon>Gammaproteobacteria</taxon>
        <taxon>Alteromonadales</taxon>
        <taxon>Pseudoalteromonadaceae</taxon>
        <taxon>Pseudoalteromonas</taxon>
    </lineage>
</organism>
<dbReference type="InterPro" id="IPR043425">
    <property type="entry name" value="NusG-like"/>
</dbReference>
<evidence type="ECO:0000256" key="1">
    <source>
        <dbReference type="ARBA" id="ARBA00022814"/>
    </source>
</evidence>
<feature type="domain" description="NusG-like N-terminal" evidence="4">
    <location>
        <begin position="4"/>
        <end position="103"/>
    </location>
</feature>